<dbReference type="SUPFAM" id="SSF46785">
    <property type="entry name" value="Winged helix' DNA-binding domain"/>
    <property type="match status" value="1"/>
</dbReference>
<evidence type="ECO:0000313" key="7">
    <source>
        <dbReference type="Proteomes" id="UP000305709"/>
    </source>
</evidence>
<protein>
    <submittedName>
        <fullName evidence="6">Crp/Fnr family transcriptional regulator</fullName>
    </submittedName>
</protein>
<dbReference type="InterPro" id="IPR000595">
    <property type="entry name" value="cNMP-bd_dom"/>
</dbReference>
<evidence type="ECO:0000259" key="5">
    <source>
        <dbReference type="PROSITE" id="PS51063"/>
    </source>
</evidence>
<dbReference type="Pfam" id="PF00027">
    <property type="entry name" value="cNMP_binding"/>
    <property type="match status" value="1"/>
</dbReference>
<dbReference type="GO" id="GO:0003700">
    <property type="term" value="F:DNA-binding transcription factor activity"/>
    <property type="evidence" value="ECO:0007669"/>
    <property type="project" value="TreeGrafter"/>
</dbReference>
<dbReference type="PRINTS" id="PR00034">
    <property type="entry name" value="HTHCRP"/>
</dbReference>
<proteinExistence type="predicted"/>
<dbReference type="Proteomes" id="UP000305709">
    <property type="component" value="Unassembled WGS sequence"/>
</dbReference>
<dbReference type="PANTHER" id="PTHR24567:SF74">
    <property type="entry name" value="HTH-TYPE TRANSCRIPTIONAL REGULATOR ARCR"/>
    <property type="match status" value="1"/>
</dbReference>
<dbReference type="PROSITE" id="PS50042">
    <property type="entry name" value="CNMP_BINDING_3"/>
    <property type="match status" value="1"/>
</dbReference>
<dbReference type="PANTHER" id="PTHR24567">
    <property type="entry name" value="CRP FAMILY TRANSCRIPTIONAL REGULATORY PROTEIN"/>
    <property type="match status" value="1"/>
</dbReference>
<keyword evidence="3" id="KW-0804">Transcription</keyword>
<organism evidence="6 7">
    <name type="scientific">Rubellimicrobium roseum</name>
    <dbReference type="NCBI Taxonomy" id="687525"/>
    <lineage>
        <taxon>Bacteria</taxon>
        <taxon>Pseudomonadati</taxon>
        <taxon>Pseudomonadota</taxon>
        <taxon>Alphaproteobacteria</taxon>
        <taxon>Rhodobacterales</taxon>
        <taxon>Roseobacteraceae</taxon>
        <taxon>Rubellimicrobium</taxon>
    </lineage>
</organism>
<reference evidence="6 7" key="1">
    <citation type="submission" date="2019-06" db="EMBL/GenBank/DDBJ databases">
        <authorList>
            <person name="Jiang L."/>
        </authorList>
    </citation>
    <scope>NUCLEOTIDE SEQUENCE [LARGE SCALE GENOMIC DNA]</scope>
    <source>
        <strain evidence="6 7">YIM 48858</strain>
    </source>
</reference>
<accession>A0A5C4N8Y2</accession>
<gene>
    <name evidence="6" type="ORF">FHG71_17445</name>
</gene>
<dbReference type="InterPro" id="IPR012318">
    <property type="entry name" value="HTH_CRP"/>
</dbReference>
<dbReference type="SUPFAM" id="SSF51206">
    <property type="entry name" value="cAMP-binding domain-like"/>
    <property type="match status" value="1"/>
</dbReference>
<keyword evidence="7" id="KW-1185">Reference proteome</keyword>
<keyword evidence="2" id="KW-0238">DNA-binding</keyword>
<evidence type="ECO:0000256" key="1">
    <source>
        <dbReference type="ARBA" id="ARBA00023015"/>
    </source>
</evidence>
<sequence length="250" mass="27408">MMRGTTSHAGQGIDPFVPAGGYLSLLLETFSAESRARLDGMARVRTVPAKTVLVREGERPNEIGFVLSGILALTRFLPSGRAQISGLLAPTDMYGRIFSGRSRHHVESLSEARLICFDRAHFEALVAKDAEVERVLLTHVLDELDIAREWVLLLNGSKVIERVASFLILLMSRHGGGLPDARAPMTLQVPLSREDLASYLGTRPETLSRAFHELADKGIIHITDPYRFDVVNLPALIKVSGRDFAPDGGD</sequence>
<dbReference type="InterPro" id="IPR014710">
    <property type="entry name" value="RmlC-like_jellyroll"/>
</dbReference>
<dbReference type="PROSITE" id="PS51063">
    <property type="entry name" value="HTH_CRP_2"/>
    <property type="match status" value="1"/>
</dbReference>
<evidence type="ECO:0000259" key="4">
    <source>
        <dbReference type="PROSITE" id="PS50042"/>
    </source>
</evidence>
<comment type="caution">
    <text evidence="6">The sequence shown here is derived from an EMBL/GenBank/DDBJ whole genome shotgun (WGS) entry which is preliminary data.</text>
</comment>
<dbReference type="InterPro" id="IPR018490">
    <property type="entry name" value="cNMP-bd_dom_sf"/>
</dbReference>
<dbReference type="AlphaFoldDB" id="A0A5C4N8Y2"/>
<feature type="domain" description="Cyclic nucleotide-binding" evidence="4">
    <location>
        <begin position="26"/>
        <end position="143"/>
    </location>
</feature>
<dbReference type="Gene3D" id="2.60.120.10">
    <property type="entry name" value="Jelly Rolls"/>
    <property type="match status" value="1"/>
</dbReference>
<dbReference type="InterPro" id="IPR050397">
    <property type="entry name" value="Env_Response_Regulators"/>
</dbReference>
<dbReference type="EMBL" id="VDFV01000037">
    <property type="protein sequence ID" value="TNC65517.1"/>
    <property type="molecule type" value="Genomic_DNA"/>
</dbReference>
<dbReference type="CDD" id="cd00038">
    <property type="entry name" value="CAP_ED"/>
    <property type="match status" value="1"/>
</dbReference>
<evidence type="ECO:0000313" key="6">
    <source>
        <dbReference type="EMBL" id="TNC65517.1"/>
    </source>
</evidence>
<dbReference type="Pfam" id="PF13545">
    <property type="entry name" value="HTH_Crp_2"/>
    <property type="match status" value="1"/>
</dbReference>
<dbReference type="CDD" id="cd00092">
    <property type="entry name" value="HTH_CRP"/>
    <property type="match status" value="1"/>
</dbReference>
<dbReference type="SMART" id="SM00419">
    <property type="entry name" value="HTH_CRP"/>
    <property type="match status" value="1"/>
</dbReference>
<dbReference type="GO" id="GO:0003677">
    <property type="term" value="F:DNA binding"/>
    <property type="evidence" value="ECO:0007669"/>
    <property type="project" value="UniProtKB-KW"/>
</dbReference>
<evidence type="ECO:0000256" key="3">
    <source>
        <dbReference type="ARBA" id="ARBA00023163"/>
    </source>
</evidence>
<dbReference type="SMART" id="SM00100">
    <property type="entry name" value="cNMP"/>
    <property type="match status" value="1"/>
</dbReference>
<dbReference type="InterPro" id="IPR036390">
    <property type="entry name" value="WH_DNA-bd_sf"/>
</dbReference>
<keyword evidence="1" id="KW-0805">Transcription regulation</keyword>
<feature type="domain" description="HTH crp-type" evidence="5">
    <location>
        <begin position="157"/>
        <end position="234"/>
    </location>
</feature>
<evidence type="ECO:0000256" key="2">
    <source>
        <dbReference type="ARBA" id="ARBA00023125"/>
    </source>
</evidence>
<name>A0A5C4N8Y2_9RHOB</name>
<dbReference type="GO" id="GO:0005829">
    <property type="term" value="C:cytosol"/>
    <property type="evidence" value="ECO:0007669"/>
    <property type="project" value="TreeGrafter"/>
</dbReference>
<dbReference type="OrthoDB" id="667966at2"/>